<dbReference type="RefSeq" id="WP_114960408.1">
    <property type="nucleotide sequence ID" value="NZ_MSZW01000078.1"/>
</dbReference>
<organism evidence="12 13">
    <name type="scientific">Thermomonas haemolytica</name>
    <dbReference type="NCBI Taxonomy" id="141949"/>
    <lineage>
        <taxon>Bacteria</taxon>
        <taxon>Pseudomonadati</taxon>
        <taxon>Pseudomonadota</taxon>
        <taxon>Gammaproteobacteria</taxon>
        <taxon>Lysobacterales</taxon>
        <taxon>Lysobacteraceae</taxon>
        <taxon>Thermomonas</taxon>
    </lineage>
</organism>
<dbReference type="EMBL" id="SMAP01000006">
    <property type="protein sequence ID" value="TCT23266.1"/>
    <property type="molecule type" value="Genomic_DNA"/>
</dbReference>
<protein>
    <recommendedName>
        <fullName evidence="3">Flagellar FliJ protein</fullName>
    </recommendedName>
</protein>
<dbReference type="NCBIfam" id="TIGR02473">
    <property type="entry name" value="flagell_FliJ"/>
    <property type="match status" value="1"/>
</dbReference>
<dbReference type="InterPro" id="IPR012823">
    <property type="entry name" value="Flagell_FliJ"/>
</dbReference>
<evidence type="ECO:0000256" key="7">
    <source>
        <dbReference type="ARBA" id="ARBA00022795"/>
    </source>
</evidence>
<reference evidence="12 13" key="1">
    <citation type="submission" date="2019-03" db="EMBL/GenBank/DDBJ databases">
        <title>Genomic Encyclopedia of Type Strains, Phase IV (KMG-IV): sequencing the most valuable type-strain genomes for metagenomic binning, comparative biology and taxonomic classification.</title>
        <authorList>
            <person name="Goeker M."/>
        </authorList>
    </citation>
    <scope>NUCLEOTIDE SEQUENCE [LARGE SCALE GENOMIC DNA]</scope>
    <source>
        <strain evidence="12 13">DSM 13605</strain>
    </source>
</reference>
<evidence type="ECO:0000313" key="13">
    <source>
        <dbReference type="Proteomes" id="UP000295414"/>
    </source>
</evidence>
<name>A0A4R3N5C3_9GAMM</name>
<evidence type="ECO:0000256" key="1">
    <source>
        <dbReference type="ARBA" id="ARBA00004413"/>
    </source>
</evidence>
<dbReference type="GO" id="GO:0005886">
    <property type="term" value="C:plasma membrane"/>
    <property type="evidence" value="ECO:0007669"/>
    <property type="project" value="UniProtKB-SubCell"/>
</dbReference>
<dbReference type="InterPro" id="IPR052570">
    <property type="entry name" value="FliJ"/>
</dbReference>
<gene>
    <name evidence="12" type="ORF">EDC34_10686</name>
</gene>
<keyword evidence="4" id="KW-0813">Transport</keyword>
<comment type="subcellular location">
    <subcellularLocation>
        <location evidence="1">Cell membrane</location>
        <topology evidence="1">Peripheral membrane protein</topology>
        <orientation evidence="1">Cytoplasmic side</orientation>
    </subcellularLocation>
</comment>
<keyword evidence="13" id="KW-1185">Reference proteome</keyword>
<proteinExistence type="inferred from homology"/>
<keyword evidence="5" id="KW-1003">Cell membrane</keyword>
<dbReference type="PANTHER" id="PTHR38786:SF1">
    <property type="entry name" value="FLAGELLAR FLIJ PROTEIN"/>
    <property type="match status" value="1"/>
</dbReference>
<evidence type="ECO:0000256" key="8">
    <source>
        <dbReference type="ARBA" id="ARBA00022927"/>
    </source>
</evidence>
<accession>A0A4R3N5C3</accession>
<sequence length="148" mass="16772">MTRSQRLDPLLRVTQQRQDAVARQLAERDKALNEQQQRLDLLKQYADSYSPAPAGSTLAPAMLANHVAFRAKLDVALQQQAQAVDVSRQNREIERARLLLASRDNKVLEQLAASYRSEEQRVASQREQRELDDLGGRRVRAAREAGEP</sequence>
<dbReference type="Proteomes" id="UP000295414">
    <property type="component" value="Unassembled WGS sequence"/>
</dbReference>
<keyword evidence="7" id="KW-1005">Bacterial flagellum biogenesis</keyword>
<keyword evidence="10" id="KW-1006">Bacterial flagellum protein export</keyword>
<keyword evidence="6" id="KW-0145">Chemotaxis</keyword>
<evidence type="ECO:0000313" key="12">
    <source>
        <dbReference type="EMBL" id="TCT23266.1"/>
    </source>
</evidence>
<comment type="caution">
    <text evidence="12">The sequence shown here is derived from an EMBL/GenBank/DDBJ whole genome shotgun (WGS) entry which is preliminary data.</text>
</comment>
<dbReference type="GO" id="GO:0015031">
    <property type="term" value="P:protein transport"/>
    <property type="evidence" value="ECO:0007669"/>
    <property type="project" value="UniProtKB-KW"/>
</dbReference>
<dbReference type="GO" id="GO:0006935">
    <property type="term" value="P:chemotaxis"/>
    <property type="evidence" value="ECO:0007669"/>
    <property type="project" value="UniProtKB-KW"/>
</dbReference>
<keyword evidence="12" id="KW-0282">Flagellum</keyword>
<comment type="similarity">
    <text evidence="2">Belongs to the FliJ family.</text>
</comment>
<keyword evidence="8" id="KW-0653">Protein transport</keyword>
<evidence type="ECO:0000256" key="3">
    <source>
        <dbReference type="ARBA" id="ARBA00020392"/>
    </source>
</evidence>
<evidence type="ECO:0000256" key="6">
    <source>
        <dbReference type="ARBA" id="ARBA00022500"/>
    </source>
</evidence>
<dbReference type="InterPro" id="IPR053716">
    <property type="entry name" value="Flag_assembly_chemotaxis_eff"/>
</dbReference>
<dbReference type="AlphaFoldDB" id="A0A4R3N5C3"/>
<keyword evidence="9" id="KW-0472">Membrane</keyword>
<keyword evidence="12" id="KW-0966">Cell projection</keyword>
<keyword evidence="12" id="KW-0969">Cilium</keyword>
<dbReference type="PANTHER" id="PTHR38786">
    <property type="entry name" value="FLAGELLAR FLIJ PROTEIN"/>
    <property type="match status" value="1"/>
</dbReference>
<dbReference type="Pfam" id="PF02050">
    <property type="entry name" value="FliJ"/>
    <property type="match status" value="1"/>
</dbReference>
<evidence type="ECO:0000256" key="2">
    <source>
        <dbReference type="ARBA" id="ARBA00010004"/>
    </source>
</evidence>
<evidence type="ECO:0000256" key="5">
    <source>
        <dbReference type="ARBA" id="ARBA00022475"/>
    </source>
</evidence>
<dbReference type="OrthoDB" id="6049021at2"/>
<evidence type="ECO:0000256" key="10">
    <source>
        <dbReference type="ARBA" id="ARBA00023225"/>
    </source>
</evidence>
<feature type="region of interest" description="Disordered" evidence="11">
    <location>
        <begin position="118"/>
        <end position="148"/>
    </location>
</feature>
<dbReference type="GO" id="GO:0044781">
    <property type="term" value="P:bacterial-type flagellum organization"/>
    <property type="evidence" value="ECO:0007669"/>
    <property type="project" value="UniProtKB-KW"/>
</dbReference>
<evidence type="ECO:0000256" key="4">
    <source>
        <dbReference type="ARBA" id="ARBA00022448"/>
    </source>
</evidence>
<evidence type="ECO:0000256" key="11">
    <source>
        <dbReference type="SAM" id="MobiDB-lite"/>
    </source>
</evidence>
<dbReference type="GO" id="GO:0071973">
    <property type="term" value="P:bacterial-type flagellum-dependent cell motility"/>
    <property type="evidence" value="ECO:0007669"/>
    <property type="project" value="InterPro"/>
</dbReference>
<evidence type="ECO:0000256" key="9">
    <source>
        <dbReference type="ARBA" id="ARBA00023136"/>
    </source>
</evidence>
<dbReference type="GO" id="GO:0009288">
    <property type="term" value="C:bacterial-type flagellum"/>
    <property type="evidence" value="ECO:0007669"/>
    <property type="project" value="InterPro"/>
</dbReference>
<dbReference type="Gene3D" id="1.10.287.1700">
    <property type="match status" value="1"/>
</dbReference>